<evidence type="ECO:0000256" key="6">
    <source>
        <dbReference type="SAM" id="MobiDB-lite"/>
    </source>
</evidence>
<evidence type="ECO:0000256" key="1">
    <source>
        <dbReference type="ARBA" id="ARBA00004308"/>
    </source>
</evidence>
<protein>
    <submittedName>
        <fullName evidence="7">NitT/TauT family transport system ATP-binding protein</fullName>
    </submittedName>
</protein>
<dbReference type="RefSeq" id="WP_245515827.1">
    <property type="nucleotide sequence ID" value="NZ_BSPM01000007.1"/>
</dbReference>
<dbReference type="GO" id="GO:0005524">
    <property type="term" value="F:ATP binding"/>
    <property type="evidence" value="ECO:0007669"/>
    <property type="project" value="UniProtKB-KW"/>
</dbReference>
<dbReference type="GO" id="GO:0012505">
    <property type="term" value="C:endomembrane system"/>
    <property type="evidence" value="ECO:0007669"/>
    <property type="project" value="UniProtKB-SubCell"/>
</dbReference>
<keyword evidence="4" id="KW-0997">Cell inner membrane</keyword>
<organism evidence="7 8">
    <name type="scientific">Oharaeibacter diazotrophicus</name>
    <dbReference type="NCBI Taxonomy" id="1920512"/>
    <lineage>
        <taxon>Bacteria</taxon>
        <taxon>Pseudomonadati</taxon>
        <taxon>Pseudomonadota</taxon>
        <taxon>Alphaproteobacteria</taxon>
        <taxon>Hyphomicrobiales</taxon>
        <taxon>Pleomorphomonadaceae</taxon>
        <taxon>Oharaeibacter</taxon>
    </lineage>
</organism>
<evidence type="ECO:0000313" key="8">
    <source>
        <dbReference type="Proteomes" id="UP000294547"/>
    </source>
</evidence>
<keyword evidence="7" id="KW-0067">ATP-binding</keyword>
<gene>
    <name evidence="7" type="ORF">EDD54_4046</name>
</gene>
<dbReference type="AlphaFoldDB" id="A0A4R6RA01"/>
<dbReference type="PANTHER" id="PTHR30024:SF43">
    <property type="entry name" value="BLL4572 PROTEIN"/>
    <property type="match status" value="1"/>
</dbReference>
<keyword evidence="2" id="KW-0813">Transport</keyword>
<dbReference type="SUPFAM" id="SSF53850">
    <property type="entry name" value="Periplasmic binding protein-like II"/>
    <property type="match status" value="1"/>
</dbReference>
<reference evidence="7 8" key="1">
    <citation type="submission" date="2019-03" db="EMBL/GenBank/DDBJ databases">
        <title>Genomic Encyclopedia of Type Strains, Phase IV (KMG-IV): sequencing the most valuable type-strain genomes for metagenomic binning, comparative biology and taxonomic classification.</title>
        <authorList>
            <person name="Goeker M."/>
        </authorList>
    </citation>
    <scope>NUCLEOTIDE SEQUENCE [LARGE SCALE GENOMIC DNA]</scope>
    <source>
        <strain evidence="7 8">DSM 102969</strain>
    </source>
</reference>
<dbReference type="InterPro" id="IPR044527">
    <property type="entry name" value="NrtA/CpmA_ABC-bd_dom"/>
</dbReference>
<accession>A0A4R6RA01</accession>
<keyword evidence="5" id="KW-0472">Membrane</keyword>
<name>A0A4R6RA01_9HYPH</name>
<feature type="compositionally biased region" description="Basic and acidic residues" evidence="6">
    <location>
        <begin position="1"/>
        <end position="16"/>
    </location>
</feature>
<dbReference type="Pfam" id="PF13379">
    <property type="entry name" value="NMT1_2"/>
    <property type="match status" value="1"/>
</dbReference>
<evidence type="ECO:0000313" key="7">
    <source>
        <dbReference type="EMBL" id="TDP82774.1"/>
    </source>
</evidence>
<keyword evidence="7" id="KW-0547">Nucleotide-binding</keyword>
<comment type="caution">
    <text evidence="7">The sequence shown here is derived from an EMBL/GenBank/DDBJ whole genome shotgun (WGS) entry which is preliminary data.</text>
</comment>
<evidence type="ECO:0000256" key="2">
    <source>
        <dbReference type="ARBA" id="ARBA00022448"/>
    </source>
</evidence>
<evidence type="ECO:0000256" key="4">
    <source>
        <dbReference type="ARBA" id="ARBA00022519"/>
    </source>
</evidence>
<evidence type="ECO:0000256" key="5">
    <source>
        <dbReference type="ARBA" id="ARBA00023136"/>
    </source>
</evidence>
<dbReference type="PANTHER" id="PTHR30024">
    <property type="entry name" value="ALIPHATIC SULFONATES-BINDING PROTEIN-RELATED"/>
    <property type="match status" value="1"/>
</dbReference>
<comment type="subcellular location">
    <subcellularLocation>
        <location evidence="1">Endomembrane system</location>
    </subcellularLocation>
</comment>
<dbReference type="EMBL" id="SNXY01000010">
    <property type="protein sequence ID" value="TDP82774.1"/>
    <property type="molecule type" value="Genomic_DNA"/>
</dbReference>
<sequence length="403" mass="41720">MLADDTHEGDDRRDTDAGAEAADGGATIRAGFIPLTDCAPLAVAARLGFAAAEGVRIDLVRQTSWASLRDRLAIGLFDVAQMLAPMPIAANLGVGGIPEPMIVPMALSRGGNAITVSTALWRAMTAAGARPGAGPAALGAALRKVVRAGRPPMTFGMVHPFSAHNYALRYWLSASGIDPDADVRLVVVPPPYAVEALESGQVDGFCVGEPWNTVAAARGVGVVALAASEIWTASPCKVLGMRAAFAERHPARAAALVRALVRAGRWADDPANRRPLAELLAAPDLVGADAGLIEDGLAGRLPDPAGAAPRAVPDFIAFAAGGATFPRRDHALWFYGQMVRWGQVPASADAERAAAATYRPDIHRAALAGAGEGEQEAVAVDGFFDGRVFDPDDVAGYVAGFRG</sequence>
<feature type="region of interest" description="Disordered" evidence="6">
    <location>
        <begin position="1"/>
        <end position="21"/>
    </location>
</feature>
<keyword evidence="8" id="KW-1185">Reference proteome</keyword>
<dbReference type="Gene3D" id="3.40.190.10">
    <property type="entry name" value="Periplasmic binding protein-like II"/>
    <property type="match status" value="2"/>
</dbReference>
<keyword evidence="3" id="KW-1003">Cell membrane</keyword>
<dbReference type="Proteomes" id="UP000294547">
    <property type="component" value="Unassembled WGS sequence"/>
</dbReference>
<proteinExistence type="predicted"/>
<evidence type="ECO:0000256" key="3">
    <source>
        <dbReference type="ARBA" id="ARBA00022475"/>
    </source>
</evidence>
<dbReference type="CDD" id="cd13553">
    <property type="entry name" value="PBP2_NrtA_CpmA_like"/>
    <property type="match status" value="1"/>
</dbReference>